<dbReference type="PANTHER" id="PTHR43175">
    <property type="entry name" value="CARBONIC ANHYDRASE"/>
    <property type="match status" value="1"/>
</dbReference>
<gene>
    <name evidence="7" type="ORF">EV207_111105</name>
</gene>
<comment type="cofactor">
    <cofactor evidence="6">
        <name>Zn(2+)</name>
        <dbReference type="ChEBI" id="CHEBI:29105"/>
    </cofactor>
    <text evidence="6">Binds 1 zinc ion per subunit.</text>
</comment>
<keyword evidence="8" id="KW-1185">Reference proteome</keyword>
<dbReference type="Proteomes" id="UP000295416">
    <property type="component" value="Unassembled WGS sequence"/>
</dbReference>
<keyword evidence="4 6" id="KW-0862">Zinc</keyword>
<dbReference type="AlphaFoldDB" id="A0A4R2P3M2"/>
<feature type="binding site" evidence="6">
    <location>
        <position position="40"/>
    </location>
    <ligand>
        <name>Zn(2+)</name>
        <dbReference type="ChEBI" id="CHEBI:29105"/>
    </ligand>
</feature>
<protein>
    <recommendedName>
        <fullName evidence="2">carbonic anhydrase</fullName>
        <ecNumber evidence="2">4.2.1.1</ecNumber>
    </recommendedName>
</protein>
<dbReference type="PANTHER" id="PTHR43175:SF3">
    <property type="entry name" value="CARBON DISULFIDE HYDROLASE"/>
    <property type="match status" value="1"/>
</dbReference>
<dbReference type="InterPro" id="IPR001765">
    <property type="entry name" value="Carbonic_anhydrase"/>
</dbReference>
<dbReference type="GO" id="GO:0004089">
    <property type="term" value="F:carbonate dehydratase activity"/>
    <property type="evidence" value="ECO:0007669"/>
    <property type="project" value="UniProtKB-EC"/>
</dbReference>
<dbReference type="CDD" id="cd03379">
    <property type="entry name" value="beta_CA_cladeD"/>
    <property type="match status" value="1"/>
</dbReference>
<evidence type="ECO:0000256" key="6">
    <source>
        <dbReference type="PIRSR" id="PIRSR601765-1"/>
    </source>
</evidence>
<evidence type="ECO:0000256" key="5">
    <source>
        <dbReference type="ARBA" id="ARBA00048348"/>
    </source>
</evidence>
<organism evidence="7 8">
    <name type="scientific">Scopulibacillus darangshiensis</name>
    <dbReference type="NCBI Taxonomy" id="442528"/>
    <lineage>
        <taxon>Bacteria</taxon>
        <taxon>Bacillati</taxon>
        <taxon>Bacillota</taxon>
        <taxon>Bacilli</taxon>
        <taxon>Bacillales</taxon>
        <taxon>Sporolactobacillaceae</taxon>
        <taxon>Scopulibacillus</taxon>
    </lineage>
</organism>
<dbReference type="SUPFAM" id="SSF53056">
    <property type="entry name" value="beta-carbonic anhydrase, cab"/>
    <property type="match status" value="1"/>
</dbReference>
<accession>A0A4R2P3M2</accession>
<reference evidence="7 8" key="1">
    <citation type="submission" date="2019-03" db="EMBL/GenBank/DDBJ databases">
        <title>Genomic Encyclopedia of Type Strains, Phase IV (KMG-IV): sequencing the most valuable type-strain genomes for metagenomic binning, comparative biology and taxonomic classification.</title>
        <authorList>
            <person name="Goeker M."/>
        </authorList>
    </citation>
    <scope>NUCLEOTIDE SEQUENCE [LARGE SCALE GENOMIC DNA]</scope>
    <source>
        <strain evidence="7 8">DSM 19377</strain>
    </source>
</reference>
<dbReference type="InterPro" id="IPR036874">
    <property type="entry name" value="Carbonic_anhydrase_sf"/>
</dbReference>
<comment type="caution">
    <text evidence="7">The sequence shown here is derived from an EMBL/GenBank/DDBJ whole genome shotgun (WGS) entry which is preliminary data.</text>
</comment>
<dbReference type="EMBL" id="SLXK01000011">
    <property type="protein sequence ID" value="TCP29303.1"/>
    <property type="molecule type" value="Genomic_DNA"/>
</dbReference>
<evidence type="ECO:0000313" key="7">
    <source>
        <dbReference type="EMBL" id="TCP29303.1"/>
    </source>
</evidence>
<feature type="binding site" evidence="6">
    <location>
        <position position="99"/>
    </location>
    <ligand>
        <name>Zn(2+)</name>
        <dbReference type="ChEBI" id="CHEBI:29105"/>
    </ligand>
</feature>
<sequence>MTQLSEMLLHNKAFVEGEKYVTLEAGKVPAKKMVVLTCMDARLIELLPKALNIQNGEANIVKNAGGMVEEFYGNTMKSLLTSIYELGAEEVFVIGHHDCGMLGLKGNTMVDHMVQKGLEEEMINKAKKDGIELDHWLKGFESVEDQVQKSVELVRSHPLLPEYVVVHGLAICPKTGKLDVVSDGSKA</sequence>
<dbReference type="SMART" id="SM00947">
    <property type="entry name" value="Pro_CA"/>
    <property type="match status" value="1"/>
</dbReference>
<dbReference type="Pfam" id="PF00484">
    <property type="entry name" value="Pro_CA"/>
    <property type="match status" value="1"/>
</dbReference>
<proteinExistence type="inferred from homology"/>
<feature type="binding site" evidence="6">
    <location>
        <position position="96"/>
    </location>
    <ligand>
        <name>Zn(2+)</name>
        <dbReference type="ChEBI" id="CHEBI:29105"/>
    </ligand>
</feature>
<feature type="binding site" evidence="6">
    <location>
        <position position="38"/>
    </location>
    <ligand>
        <name>Zn(2+)</name>
        <dbReference type="ChEBI" id="CHEBI:29105"/>
    </ligand>
</feature>
<dbReference type="GO" id="GO:0008270">
    <property type="term" value="F:zinc ion binding"/>
    <property type="evidence" value="ECO:0007669"/>
    <property type="project" value="InterPro"/>
</dbReference>
<name>A0A4R2P3M2_9BACL</name>
<keyword evidence="3 6" id="KW-0479">Metal-binding</keyword>
<evidence type="ECO:0000256" key="4">
    <source>
        <dbReference type="ARBA" id="ARBA00022833"/>
    </source>
</evidence>
<comment type="catalytic activity">
    <reaction evidence="5">
        <text>hydrogencarbonate + H(+) = CO2 + H2O</text>
        <dbReference type="Rhea" id="RHEA:10748"/>
        <dbReference type="ChEBI" id="CHEBI:15377"/>
        <dbReference type="ChEBI" id="CHEBI:15378"/>
        <dbReference type="ChEBI" id="CHEBI:16526"/>
        <dbReference type="ChEBI" id="CHEBI:17544"/>
        <dbReference type="EC" id="4.2.1.1"/>
    </reaction>
</comment>
<evidence type="ECO:0000256" key="1">
    <source>
        <dbReference type="ARBA" id="ARBA00006217"/>
    </source>
</evidence>
<dbReference type="RefSeq" id="WP_132745957.1">
    <property type="nucleotide sequence ID" value="NZ_SLXK01000011.1"/>
</dbReference>
<dbReference type="Gene3D" id="3.40.1050.10">
    <property type="entry name" value="Carbonic anhydrase"/>
    <property type="match status" value="1"/>
</dbReference>
<comment type="similarity">
    <text evidence="1">Belongs to the beta-class carbonic anhydrase family.</text>
</comment>
<dbReference type="EC" id="4.2.1.1" evidence="2"/>
<evidence type="ECO:0000313" key="8">
    <source>
        <dbReference type="Proteomes" id="UP000295416"/>
    </source>
</evidence>
<evidence type="ECO:0000256" key="3">
    <source>
        <dbReference type="ARBA" id="ARBA00022723"/>
    </source>
</evidence>
<dbReference type="OrthoDB" id="9792260at2"/>
<evidence type="ECO:0000256" key="2">
    <source>
        <dbReference type="ARBA" id="ARBA00012925"/>
    </source>
</evidence>